<gene>
    <name evidence="2" type="ORF">SAMN05216233_104176</name>
</gene>
<proteinExistence type="predicted"/>
<dbReference type="STRING" id="419481.SAMN05216233_104176"/>
<dbReference type="Proteomes" id="UP000198870">
    <property type="component" value="Unassembled WGS sequence"/>
</dbReference>
<protein>
    <submittedName>
        <fullName evidence="2">Uncharacterized protein</fullName>
    </submittedName>
</protein>
<name>A0A1G5DG63_9BACT</name>
<dbReference type="EMBL" id="FMUX01000004">
    <property type="protein sequence ID" value="SCY13742.1"/>
    <property type="molecule type" value="Genomic_DNA"/>
</dbReference>
<reference evidence="2 3" key="1">
    <citation type="submission" date="2016-10" db="EMBL/GenBank/DDBJ databases">
        <authorList>
            <person name="de Groot N.N."/>
        </authorList>
    </citation>
    <scope>NUCLEOTIDE SEQUENCE [LARGE SCALE GENOMIC DNA]</scope>
    <source>
        <strain evidence="2 3">AA1</strain>
    </source>
</reference>
<evidence type="ECO:0000313" key="2">
    <source>
        <dbReference type="EMBL" id="SCY13742.1"/>
    </source>
</evidence>
<evidence type="ECO:0000256" key="1">
    <source>
        <dbReference type="SAM" id="MobiDB-lite"/>
    </source>
</evidence>
<feature type="region of interest" description="Disordered" evidence="1">
    <location>
        <begin position="1"/>
        <end position="20"/>
    </location>
</feature>
<dbReference type="AlphaFoldDB" id="A0A1G5DG63"/>
<evidence type="ECO:0000313" key="3">
    <source>
        <dbReference type="Proteomes" id="UP000198870"/>
    </source>
</evidence>
<accession>A0A1G5DG63</accession>
<sequence>MPSEVNFIKTAPAGSPGHCANATVTNQAPYFTENEKSRTINNLQAKAPETGAGRTVSLTCVRPRSIFSPSFWDRGLDTDGISD</sequence>
<organism evidence="2 3">
    <name type="scientific">Desulfoluna spongiiphila</name>
    <dbReference type="NCBI Taxonomy" id="419481"/>
    <lineage>
        <taxon>Bacteria</taxon>
        <taxon>Pseudomonadati</taxon>
        <taxon>Thermodesulfobacteriota</taxon>
        <taxon>Desulfobacteria</taxon>
        <taxon>Desulfobacterales</taxon>
        <taxon>Desulfolunaceae</taxon>
        <taxon>Desulfoluna</taxon>
    </lineage>
</organism>
<keyword evidence="3" id="KW-1185">Reference proteome</keyword>